<dbReference type="AlphaFoldDB" id="A0A6N7WZY4"/>
<dbReference type="InterPro" id="IPR007253">
    <property type="entry name" value="Cell_wall-bd_2"/>
</dbReference>
<dbReference type="RefSeq" id="WP_154536953.1">
    <property type="nucleotide sequence ID" value="NZ_VUNE01000001.1"/>
</dbReference>
<organism evidence="1 2">
    <name type="scientific">Peptostreptococcus porci</name>
    <dbReference type="NCBI Taxonomy" id="2652282"/>
    <lineage>
        <taxon>Bacteria</taxon>
        <taxon>Bacillati</taxon>
        <taxon>Bacillota</taxon>
        <taxon>Clostridia</taxon>
        <taxon>Peptostreptococcales</taxon>
        <taxon>Peptostreptococcaceae</taxon>
        <taxon>Peptostreptococcus</taxon>
    </lineage>
</organism>
<accession>A0A6N7WZY4</accession>
<proteinExistence type="predicted"/>
<gene>
    <name evidence="1" type="ORF">FYJ71_00795</name>
</gene>
<evidence type="ECO:0000313" key="2">
    <source>
        <dbReference type="Proteomes" id="UP000440713"/>
    </source>
</evidence>
<dbReference type="InterPro" id="IPR051922">
    <property type="entry name" value="Bact_Sporulation_Assoc"/>
</dbReference>
<comment type="caution">
    <text evidence="1">The sequence shown here is derived from an EMBL/GenBank/DDBJ whole genome shotgun (WGS) entry which is preliminary data.</text>
</comment>
<sequence>MKKIFKVVLFIFVVGSIILFNSKSYASTLNEKEKTFFNDSEIAMELEGANKSDILKKANSLLLLLNIKNTNYEEKVYKITDKNNHSGVSEYYKVLYNGDSYISFSKDGELIEADTFFYKVPKSDIRNSSLYSQSSIDILSHKIKNKGYVLKEKDDNYFNGNTLYRFEKAILGDLTNRFDNYTIVYDTQNENIVSFMKISNPVEYKEPTISLEEARKTAINYSQTNNIRNSVLGVYKDDNGNVNLGYIVDFENGITVVVSPYENKIVHRDIAKEKLDINILNEFDQTNKFIYGDFFGAKYILNDKAVQKKVGEKIDSLKDSYYTSKDRIKTYSFIIETDNYQIGILNKPYVDGYYLFSISSLKNMHSFNTYRTKTNVYAEVMNILNSSENVDVQVFDTLCPVFPENSSVVNSIKTSQYTHARSENAILVGKDSVPDSLCSASLAGYLNAPIFLSSKDNIDAEVLSELDRLHVKNVYITSGENVISSKARDELKSKGYKLFDYSGIDRYDTSNKIAKLINKDNKFILASGENFNDIPSISPYACENKIPVVLTEKNRIPNSNFELFNKASNILSIGGYKTIDSKVYNQLKQKEIKVKNIAGVDRYDTSKKIVEYLYPNSKQFIYKADSRIIDGIVLSNLSVKYKKPIMILKDLSKIMQSENNKGNIFVH</sequence>
<evidence type="ECO:0000313" key="1">
    <source>
        <dbReference type="EMBL" id="MST61521.1"/>
    </source>
</evidence>
<dbReference type="EMBL" id="VUNE01000001">
    <property type="protein sequence ID" value="MST61521.1"/>
    <property type="molecule type" value="Genomic_DNA"/>
</dbReference>
<name>A0A6N7WZY4_9FIRM</name>
<protein>
    <submittedName>
        <fullName evidence="1">Cell wall-binding repeat-containing protein</fullName>
    </submittedName>
</protein>
<dbReference type="Proteomes" id="UP000440713">
    <property type="component" value="Unassembled WGS sequence"/>
</dbReference>
<dbReference type="Pfam" id="PF04122">
    <property type="entry name" value="CW_binding_2"/>
    <property type="match status" value="3"/>
</dbReference>
<dbReference type="PANTHER" id="PTHR30032">
    <property type="entry name" value="N-ACETYLMURAMOYL-L-ALANINE AMIDASE-RELATED"/>
    <property type="match status" value="1"/>
</dbReference>
<keyword evidence="2" id="KW-1185">Reference proteome</keyword>
<dbReference type="Gene3D" id="3.40.50.12090">
    <property type="match status" value="2"/>
</dbReference>
<reference evidence="1 2" key="1">
    <citation type="submission" date="2019-08" db="EMBL/GenBank/DDBJ databases">
        <title>In-depth cultivation of the pig gut microbiome towards novel bacterial diversity and tailored functional studies.</title>
        <authorList>
            <person name="Wylensek D."/>
            <person name="Hitch T.C.A."/>
            <person name="Clavel T."/>
        </authorList>
    </citation>
    <scope>NUCLEOTIDE SEQUENCE [LARGE SCALE GENOMIC DNA]</scope>
    <source>
        <strain evidence="1 2">WCA-SAB-591-4A-A</strain>
    </source>
</reference>
<dbReference type="PANTHER" id="PTHR30032:SF8">
    <property type="entry name" value="GERMINATION-SPECIFIC N-ACETYLMURAMOYL-L-ALANINE AMIDASE"/>
    <property type="match status" value="1"/>
</dbReference>